<keyword evidence="2" id="KW-1185">Reference proteome</keyword>
<reference evidence="1" key="1">
    <citation type="submission" date="2021-03" db="EMBL/GenBank/DDBJ databases">
        <title>Sagittula salina sp. nov. strain M10.9X isolated from the marine waste.</title>
        <authorList>
            <person name="Satari L."/>
            <person name="Molina-Menor E."/>
            <person name="Vidal-Verdu A."/>
            <person name="Pascual J."/>
            <person name="Pereto J."/>
            <person name="Porcar M."/>
        </authorList>
    </citation>
    <scope>NUCLEOTIDE SEQUENCE</scope>
    <source>
        <strain evidence="1">M10.9X</strain>
    </source>
</reference>
<dbReference type="RefSeq" id="WP_209360223.1">
    <property type="nucleotide sequence ID" value="NZ_JAGISH010000003.1"/>
</dbReference>
<protein>
    <submittedName>
        <fullName evidence="1">Uncharacterized protein</fullName>
    </submittedName>
</protein>
<organism evidence="1 2">
    <name type="scientific">Sagittula salina</name>
    <dbReference type="NCBI Taxonomy" id="2820268"/>
    <lineage>
        <taxon>Bacteria</taxon>
        <taxon>Pseudomonadati</taxon>
        <taxon>Pseudomonadota</taxon>
        <taxon>Alphaproteobacteria</taxon>
        <taxon>Rhodobacterales</taxon>
        <taxon>Roseobacteraceae</taxon>
        <taxon>Sagittula</taxon>
    </lineage>
</organism>
<evidence type="ECO:0000313" key="2">
    <source>
        <dbReference type="Proteomes" id="UP000675940"/>
    </source>
</evidence>
<gene>
    <name evidence="1" type="ORF">J5474_07685</name>
</gene>
<sequence>MPASYDILPDRNLFVVRFEGNITVDQNMECLLAYHADPLSDSGHHMLLDVEECRFPDRFFEETQRIVERLRPYHTGRDPRARTAIYAPTKVNFGICKLYERAVKARMPYPLIVTRDAEEALAYVDLDPKDAGMRALLHVPAIGRTAF</sequence>
<accession>A0A940MPJ5</accession>
<dbReference type="EMBL" id="JAGISH010000003">
    <property type="protein sequence ID" value="MBP0482371.1"/>
    <property type="molecule type" value="Genomic_DNA"/>
</dbReference>
<evidence type="ECO:0000313" key="1">
    <source>
        <dbReference type="EMBL" id="MBP0482371.1"/>
    </source>
</evidence>
<name>A0A940MPJ5_9RHOB</name>
<dbReference type="AlphaFoldDB" id="A0A940MPJ5"/>
<proteinExistence type="predicted"/>
<dbReference type="Proteomes" id="UP000675940">
    <property type="component" value="Unassembled WGS sequence"/>
</dbReference>
<comment type="caution">
    <text evidence="1">The sequence shown here is derived from an EMBL/GenBank/DDBJ whole genome shotgun (WGS) entry which is preliminary data.</text>
</comment>